<dbReference type="PATRIC" id="fig|1305731.5.peg.1542"/>
<dbReference type="InterPro" id="IPR045508">
    <property type="entry name" value="DUF6482"/>
</dbReference>
<comment type="caution">
    <text evidence="1">The sequence shown here is derived from an EMBL/GenBank/DDBJ whole genome shotgun (WGS) entry which is preliminary data.</text>
</comment>
<accession>A0A0P7ZEA5</accession>
<dbReference type="Proteomes" id="UP000050416">
    <property type="component" value="Unassembled WGS sequence"/>
</dbReference>
<protein>
    <submittedName>
        <fullName evidence="1">Uncharacterized protein</fullName>
    </submittedName>
</protein>
<reference evidence="1 2" key="1">
    <citation type="submission" date="2015-09" db="EMBL/GenBank/DDBJ databases">
        <title>Identification and resolution of microdiversity through metagenomic sequencing of parallel consortia.</title>
        <authorList>
            <person name="Nelson W.C."/>
            <person name="Romine M.F."/>
            <person name="Lindemann S.R."/>
        </authorList>
    </citation>
    <scope>NUCLEOTIDE SEQUENCE [LARGE SCALE GENOMIC DNA]</scope>
    <source>
        <strain evidence="1">HL-55</strain>
    </source>
</reference>
<evidence type="ECO:0000313" key="1">
    <source>
        <dbReference type="EMBL" id="KPQ30648.1"/>
    </source>
</evidence>
<dbReference type="EMBL" id="LJZQ01000001">
    <property type="protein sequence ID" value="KPQ30648.1"/>
    <property type="molecule type" value="Genomic_DNA"/>
</dbReference>
<evidence type="ECO:0000313" key="2">
    <source>
        <dbReference type="Proteomes" id="UP000050416"/>
    </source>
</evidence>
<dbReference type="Pfam" id="PF20090">
    <property type="entry name" value="DUF6482"/>
    <property type="match status" value="1"/>
</dbReference>
<proteinExistence type="predicted"/>
<dbReference type="OrthoDB" id="5600613at2"/>
<dbReference type="STRING" id="1305731.GCA_000934705_02860"/>
<gene>
    <name evidence="1" type="ORF">HLUCCX14_00840</name>
</gene>
<sequence length="101" mass="11525">MRITLNELKDLQPAVIELLEIISLEGQHYMARLHGPTGLKLLSDKAGKTRLFRSAWEIQDTLSDFAVQETQIVHPSAYHEMVGMAPSDIEPMRIQVQRQRS</sequence>
<organism evidence="1 2">
    <name type="scientific">Marinobacter excellens HL-55</name>
    <dbReference type="NCBI Taxonomy" id="1305731"/>
    <lineage>
        <taxon>Bacteria</taxon>
        <taxon>Pseudomonadati</taxon>
        <taxon>Pseudomonadota</taxon>
        <taxon>Gammaproteobacteria</taxon>
        <taxon>Pseudomonadales</taxon>
        <taxon>Marinobacteraceae</taxon>
        <taxon>Marinobacter</taxon>
    </lineage>
</organism>
<name>A0A0P7ZEA5_9GAMM</name>
<dbReference type="AlphaFoldDB" id="A0A0P7ZEA5"/>